<dbReference type="EMBL" id="ALPT02000102">
    <property type="protein sequence ID" value="KGA95806.1"/>
    <property type="molecule type" value="Genomic_DNA"/>
</dbReference>
<keyword evidence="1" id="KW-0812">Transmembrane</keyword>
<dbReference type="STRING" id="1218173.BALCAV_0220215"/>
<evidence type="ECO:0008006" key="4">
    <source>
        <dbReference type="Google" id="ProtNLM"/>
    </source>
</evidence>
<evidence type="ECO:0000313" key="2">
    <source>
        <dbReference type="EMBL" id="KGA95806.1"/>
    </source>
</evidence>
<proteinExistence type="predicted"/>
<dbReference type="AlphaFoldDB" id="A0A094WGA2"/>
<comment type="caution">
    <text evidence="2">The sequence shown here is derived from an EMBL/GenBank/DDBJ whole genome shotgun (WGS) entry which is preliminary data.</text>
</comment>
<evidence type="ECO:0000256" key="1">
    <source>
        <dbReference type="SAM" id="Phobius"/>
    </source>
</evidence>
<name>A0A094WGA2_ALKAL</name>
<reference evidence="2 3" key="1">
    <citation type="journal article" date="2014" name="Genome Announc.">
        <title>Draft Genome Sequence of Bacillus alcalophilus AV1934, a Classic Alkaliphile Isolated from Human Feces in 1934.</title>
        <authorList>
            <person name="Attie O."/>
            <person name="Jayaprakash A."/>
            <person name="Shah H."/>
            <person name="Paulsen I.T."/>
            <person name="Morino M."/>
            <person name="Takahashi Y."/>
            <person name="Narumi I."/>
            <person name="Sachidanandam R."/>
            <person name="Satoh K."/>
            <person name="Ito M."/>
            <person name="Krulwich T.A."/>
        </authorList>
    </citation>
    <scope>NUCLEOTIDE SEQUENCE [LARGE SCALE GENOMIC DNA]</scope>
    <source>
        <strain evidence="2 3">AV1934</strain>
    </source>
</reference>
<keyword evidence="1" id="KW-0472">Membrane</keyword>
<gene>
    <name evidence="2" type="ORF">BALCAV_0220215</name>
</gene>
<feature type="transmembrane region" description="Helical" evidence="1">
    <location>
        <begin position="6"/>
        <end position="25"/>
    </location>
</feature>
<organism evidence="2 3">
    <name type="scientific">Alkalihalobacillus alcalophilus ATCC 27647 = CGMCC 1.3604</name>
    <dbReference type="NCBI Taxonomy" id="1218173"/>
    <lineage>
        <taxon>Bacteria</taxon>
        <taxon>Bacillati</taxon>
        <taxon>Bacillota</taxon>
        <taxon>Bacilli</taxon>
        <taxon>Bacillales</taxon>
        <taxon>Bacillaceae</taxon>
        <taxon>Alkalihalobacillus</taxon>
    </lineage>
</organism>
<accession>A0A094WGA2</accession>
<dbReference type="Proteomes" id="UP000002754">
    <property type="component" value="Unassembled WGS sequence"/>
</dbReference>
<evidence type="ECO:0000313" key="3">
    <source>
        <dbReference type="Proteomes" id="UP000002754"/>
    </source>
</evidence>
<protein>
    <recommendedName>
        <fullName evidence="4">DUF421 domain-containing protein</fullName>
    </recommendedName>
</protein>
<keyword evidence="3" id="KW-1185">Reference proteome</keyword>
<keyword evidence="1" id="KW-1133">Transmembrane helix</keyword>
<sequence>MDIFIISLRTIIMFIAVFIFFRLSGKKDLGEISVLDIIVSLMVAELSASIIEKPDLPLSFPDRRLPLQSCEGQSPTIRGR</sequence>
<dbReference type="RefSeq" id="WP_040324234.1">
    <property type="nucleotide sequence ID" value="NZ_ALPT02000102.1"/>
</dbReference>